<dbReference type="SUPFAM" id="SSF47986">
    <property type="entry name" value="DEATH domain"/>
    <property type="match status" value="2"/>
</dbReference>
<dbReference type="PANTHER" id="PTHR12582">
    <property type="entry name" value="NETRIN RECEPTOR UNC5"/>
    <property type="match status" value="1"/>
</dbReference>
<dbReference type="Gene3D" id="1.10.533.10">
    <property type="entry name" value="Death Domain, Fas"/>
    <property type="match status" value="1"/>
</dbReference>
<organism evidence="3 4">
    <name type="scientific">Strongylocentrotus purpuratus</name>
    <name type="common">Purple sea urchin</name>
    <dbReference type="NCBI Taxonomy" id="7668"/>
    <lineage>
        <taxon>Eukaryota</taxon>
        <taxon>Metazoa</taxon>
        <taxon>Echinodermata</taxon>
        <taxon>Eleutherozoa</taxon>
        <taxon>Echinozoa</taxon>
        <taxon>Echinoidea</taxon>
        <taxon>Euechinoidea</taxon>
        <taxon>Echinacea</taxon>
        <taxon>Camarodonta</taxon>
        <taxon>Echinidea</taxon>
        <taxon>Strongylocentrotidae</taxon>
        <taxon>Strongylocentrotus</taxon>
    </lineage>
</organism>
<sequence>MTVDQFYDLGVALGFTMHQLDVIEYRRFHDSEQTIYDMLMTWRERQPSGQAAKETLLSLMESLDSPAEEMAISDIGLTGEIPDRTLLALARQIRPKKFYEIGGKLGFNTSELQHIEHRTLYNRKDANIQLLSRWIASQTSGPKAKQTLKLVWDSVQDASKAEKTKDGRSATGHFGAHGGKLSTKSHGFTLHIPPGALEEDETISLRVLTEIPNGLTLKEDELLVSHGFQCYPSGLCFKKPAKLIIPHCALVTAPNKVQTVLYSWNQSGTPKRLQHSPDITCSVQERWLEISISHFSGGYFAIYWDWLFLKGILLSCMSFLPRVVPSNRLPILEVRFAKKPHGQKWNDVHVLNDPHLQPVKTDDDEVLFHRSKLSVTCQPVSGKSPETQV</sequence>
<accession>A0A7M7NSR1</accession>
<dbReference type="InParanoid" id="A0A7M7NSR1"/>
<keyword evidence="4" id="KW-1185">Reference proteome</keyword>
<dbReference type="RefSeq" id="XP_030841077.1">
    <property type="nucleotide sequence ID" value="XM_030985217.1"/>
</dbReference>
<dbReference type="Pfam" id="PF00791">
    <property type="entry name" value="ZU5"/>
    <property type="match status" value="1"/>
</dbReference>
<dbReference type="Gene3D" id="2.60.220.30">
    <property type="match status" value="1"/>
</dbReference>
<dbReference type="PROSITE" id="PS51145">
    <property type="entry name" value="ZU5"/>
    <property type="match status" value="1"/>
</dbReference>
<dbReference type="EnsemblMetazoa" id="XM_030985217">
    <property type="protein sequence ID" value="XP_030841077"/>
    <property type="gene ID" value="LOC752268"/>
</dbReference>
<dbReference type="InterPro" id="IPR000906">
    <property type="entry name" value="ZU5_dom"/>
</dbReference>
<dbReference type="PANTHER" id="PTHR12582:SF41">
    <property type="entry name" value="UNC5C-LIKE PROTEIN"/>
    <property type="match status" value="1"/>
</dbReference>
<dbReference type="PROSITE" id="PS50017">
    <property type="entry name" value="DEATH_DOMAIN"/>
    <property type="match status" value="1"/>
</dbReference>
<dbReference type="OrthoDB" id="5989597at2759"/>
<dbReference type="InterPro" id="IPR000488">
    <property type="entry name" value="Death_dom"/>
</dbReference>
<reference evidence="4" key="1">
    <citation type="submission" date="2015-02" db="EMBL/GenBank/DDBJ databases">
        <title>Genome sequencing for Strongylocentrotus purpuratus.</title>
        <authorList>
            <person name="Murali S."/>
            <person name="Liu Y."/>
            <person name="Vee V."/>
            <person name="English A."/>
            <person name="Wang M."/>
            <person name="Skinner E."/>
            <person name="Han Y."/>
            <person name="Muzny D.M."/>
            <person name="Worley K.C."/>
            <person name="Gibbs R.A."/>
        </authorList>
    </citation>
    <scope>NUCLEOTIDE SEQUENCE</scope>
</reference>
<dbReference type="GO" id="GO:0005042">
    <property type="term" value="F:netrin receptor activity"/>
    <property type="evidence" value="ECO:0007669"/>
    <property type="project" value="InterPro"/>
</dbReference>
<dbReference type="GO" id="GO:0016020">
    <property type="term" value="C:membrane"/>
    <property type="evidence" value="ECO:0007669"/>
    <property type="project" value="InterPro"/>
</dbReference>
<dbReference type="SMART" id="SM00218">
    <property type="entry name" value="ZU5"/>
    <property type="match status" value="1"/>
</dbReference>
<dbReference type="KEGG" id="spu:752268"/>
<dbReference type="Proteomes" id="UP000007110">
    <property type="component" value="Unassembled WGS sequence"/>
</dbReference>
<reference evidence="3" key="2">
    <citation type="submission" date="2021-01" db="UniProtKB">
        <authorList>
            <consortium name="EnsemblMetazoa"/>
        </authorList>
    </citation>
    <scope>IDENTIFICATION</scope>
</reference>
<evidence type="ECO:0000259" key="1">
    <source>
        <dbReference type="PROSITE" id="PS50017"/>
    </source>
</evidence>
<proteinExistence type="predicted"/>
<evidence type="ECO:0008006" key="5">
    <source>
        <dbReference type="Google" id="ProtNLM"/>
    </source>
</evidence>
<protein>
    <recommendedName>
        <fullName evidence="5">Death domain-containing protein</fullName>
    </recommendedName>
</protein>
<name>A0A7M7NSR1_STRPU</name>
<dbReference type="InterPro" id="IPR037936">
    <property type="entry name" value="UNC5A-D"/>
</dbReference>
<evidence type="ECO:0000313" key="3">
    <source>
        <dbReference type="EnsemblMetazoa" id="XP_030841077"/>
    </source>
</evidence>
<dbReference type="GeneID" id="752268"/>
<feature type="domain" description="ZU5" evidence="2">
    <location>
        <begin position="168"/>
        <end position="304"/>
    </location>
</feature>
<feature type="domain" description="Death" evidence="1">
    <location>
        <begin position="1"/>
        <end position="64"/>
    </location>
</feature>
<dbReference type="AlphaFoldDB" id="A0A7M7NSR1"/>
<evidence type="ECO:0000313" key="4">
    <source>
        <dbReference type="Proteomes" id="UP000007110"/>
    </source>
</evidence>
<dbReference type="CDD" id="cd01670">
    <property type="entry name" value="Death"/>
    <property type="match status" value="1"/>
</dbReference>
<evidence type="ECO:0000259" key="2">
    <source>
        <dbReference type="PROSITE" id="PS51145"/>
    </source>
</evidence>
<dbReference type="InterPro" id="IPR011029">
    <property type="entry name" value="DEATH-like_dom_sf"/>
</dbReference>